<evidence type="ECO:0000313" key="2">
    <source>
        <dbReference type="Proteomes" id="UP000095728"/>
    </source>
</evidence>
<dbReference type="Gene3D" id="1.10.150.720">
    <property type="entry name" value="Haloacid dehalogenase-like hydrolase"/>
    <property type="match status" value="1"/>
</dbReference>
<dbReference type="GO" id="GO:0005634">
    <property type="term" value="C:nucleus"/>
    <property type="evidence" value="ECO:0007669"/>
    <property type="project" value="TreeGrafter"/>
</dbReference>
<dbReference type="PANTHER" id="PTHR46191">
    <property type="match status" value="1"/>
</dbReference>
<gene>
    <name evidence="1" type="ORF">AWRI3579_g4409</name>
</gene>
<dbReference type="InterPro" id="IPR051828">
    <property type="entry name" value="HAD-like_hydrolase_domain"/>
</dbReference>
<dbReference type="Pfam" id="PF00702">
    <property type="entry name" value="Hydrolase"/>
    <property type="match status" value="1"/>
</dbReference>
<comment type="caution">
    <text evidence="1">The sequence shown here is derived from an EMBL/GenBank/DDBJ whole genome shotgun (WGS) entry which is preliminary data.</text>
</comment>
<name>A0A1E5R0B4_9ASCO</name>
<dbReference type="NCBIfam" id="TIGR02252">
    <property type="entry name" value="DREG-2"/>
    <property type="match status" value="1"/>
</dbReference>
<organism evidence="1 2">
    <name type="scientific">Hanseniaspora osmophila</name>
    <dbReference type="NCBI Taxonomy" id="56408"/>
    <lineage>
        <taxon>Eukaryota</taxon>
        <taxon>Fungi</taxon>
        <taxon>Dikarya</taxon>
        <taxon>Ascomycota</taxon>
        <taxon>Saccharomycotina</taxon>
        <taxon>Saccharomycetes</taxon>
        <taxon>Saccharomycodales</taxon>
        <taxon>Saccharomycodaceae</taxon>
        <taxon>Hanseniaspora</taxon>
    </lineage>
</organism>
<dbReference type="SFLD" id="SFLDS00003">
    <property type="entry name" value="Haloacid_Dehalogenase"/>
    <property type="match status" value="1"/>
</dbReference>
<dbReference type="FunCoup" id="A0A1E5R0B4">
    <property type="interactions" value="152"/>
</dbReference>
<sequence length="314" mass="35988">MRRATQAMLRLPIEEYKAQSQGRLFSCPPKVVTFDAYNTLYSTKIPVLEHYCLVGKKYGIKGDFDGMLKRFPKIYKDLNIKHPNYGKHTNLTPNEWWSTLIRECFEPVKVPDAMVEEILVRFEGSDAYSIYPDLVPLLEKLQSLGCIVAIVSNTDPIMFTLMKNLGLDKFFKQNIFLSYDMEVKKPNPLFFKKVLAKLVNTNPELLDGITMDQLENQYCYHVGDEMENDMLGAFSANWNGVLIDRANKYGFFSNEGKQEELDEAKLATNKIDNNSKDTWAVSSAINDVIVPNAERQLVIPNFRVLETLLNTKTN</sequence>
<dbReference type="InterPro" id="IPR044924">
    <property type="entry name" value="HAD-SF_hydro_IA_REG-2-like_cap"/>
</dbReference>
<dbReference type="SFLD" id="SFLDG01129">
    <property type="entry name" value="C1.5:_HAD__Beta-PGM__Phosphata"/>
    <property type="match status" value="1"/>
</dbReference>
<keyword evidence="2" id="KW-1185">Reference proteome</keyword>
<reference evidence="2" key="1">
    <citation type="journal article" date="2016" name="Genome Announc.">
        <title>Genome sequences of three species of Hanseniaspora isolated from spontaneous wine fermentations.</title>
        <authorList>
            <person name="Sternes P.R."/>
            <person name="Lee D."/>
            <person name="Kutyna D.R."/>
            <person name="Borneman A.R."/>
        </authorList>
    </citation>
    <scope>NUCLEOTIDE SEQUENCE [LARGE SCALE GENOMIC DNA]</scope>
    <source>
        <strain evidence="2">AWRI3579</strain>
    </source>
</reference>
<dbReference type="InterPro" id="IPR011949">
    <property type="entry name" value="HAD-SF_hydro_IA_REG-2-like"/>
</dbReference>
<proteinExistence type="predicted"/>
<accession>A0A1E5R0B4</accession>
<dbReference type="InParanoid" id="A0A1E5R0B4"/>
<dbReference type="Proteomes" id="UP000095728">
    <property type="component" value="Unassembled WGS sequence"/>
</dbReference>
<dbReference type="InterPro" id="IPR036412">
    <property type="entry name" value="HAD-like_sf"/>
</dbReference>
<dbReference type="PANTHER" id="PTHR46191:SF2">
    <property type="entry name" value="HALOACID DEHALOGENASE-LIKE HYDROLASE DOMAIN-CONTAINING PROTEIN 3"/>
    <property type="match status" value="1"/>
</dbReference>
<dbReference type="SUPFAM" id="SSF56784">
    <property type="entry name" value="HAD-like"/>
    <property type="match status" value="1"/>
</dbReference>
<protein>
    <submittedName>
        <fullName evidence="1">Uncharacterized protein</fullName>
    </submittedName>
</protein>
<dbReference type="AlphaFoldDB" id="A0A1E5R0B4"/>
<dbReference type="OrthoDB" id="444127at2759"/>
<dbReference type="STRING" id="56408.A0A1E5R0B4"/>
<dbReference type="EMBL" id="LPNM01000012">
    <property type="protein sequence ID" value="OEJ80334.1"/>
    <property type="molecule type" value="Genomic_DNA"/>
</dbReference>
<evidence type="ECO:0000313" key="1">
    <source>
        <dbReference type="EMBL" id="OEJ80334.1"/>
    </source>
</evidence>
<dbReference type="Gene3D" id="3.40.50.1000">
    <property type="entry name" value="HAD superfamily/HAD-like"/>
    <property type="match status" value="1"/>
</dbReference>
<dbReference type="InterPro" id="IPR023214">
    <property type="entry name" value="HAD_sf"/>
</dbReference>